<sequence>MQFTNALIALFASATFVAAAPGGGWNSKQGWGETTKGGWGETTCSTEYKTSTYLETKTVEVPYVYTTNIVKSSDVPCVETSTGEYTKTWVETYYKTKTTEVPYTSLYTTDKVEYKTYPEVYTTQKQEASVCTETKTYPVTQCATPSAKGGW</sequence>
<dbReference type="RefSeq" id="XP_033584208.1">
    <property type="nucleotide sequence ID" value="XM_033718588.1"/>
</dbReference>
<evidence type="ECO:0000313" key="3">
    <source>
        <dbReference type="Proteomes" id="UP000504636"/>
    </source>
</evidence>
<evidence type="ECO:0000256" key="1">
    <source>
        <dbReference type="SAM" id="SignalP"/>
    </source>
</evidence>
<name>A0A6A6ZAC0_9PEZI</name>
<dbReference type="OrthoDB" id="10438050at2759"/>
<dbReference type="GeneID" id="54459481"/>
<keyword evidence="3" id="KW-1185">Reference proteome</keyword>
<gene>
    <name evidence="2 4" type="ORF">BDZ99DRAFT_456993</name>
</gene>
<dbReference type="Proteomes" id="UP000504636">
    <property type="component" value="Unplaced"/>
</dbReference>
<proteinExistence type="predicted"/>
<reference evidence="4" key="3">
    <citation type="submission" date="2025-04" db="UniProtKB">
        <authorList>
            <consortium name="RefSeq"/>
        </authorList>
    </citation>
    <scope>IDENTIFICATION</scope>
    <source>
        <strain evidence="4">CBS 304.34</strain>
    </source>
</reference>
<protein>
    <submittedName>
        <fullName evidence="2 4">Uncharacterized protein</fullName>
    </submittedName>
</protein>
<evidence type="ECO:0000313" key="4">
    <source>
        <dbReference type="RefSeq" id="XP_033584208.1"/>
    </source>
</evidence>
<reference evidence="4" key="2">
    <citation type="submission" date="2020-04" db="EMBL/GenBank/DDBJ databases">
        <authorList>
            <consortium name="NCBI Genome Project"/>
        </authorList>
    </citation>
    <scope>NUCLEOTIDE SEQUENCE</scope>
    <source>
        <strain evidence="4">CBS 304.34</strain>
    </source>
</reference>
<organism evidence="2">
    <name type="scientific">Mytilinidion resinicola</name>
    <dbReference type="NCBI Taxonomy" id="574789"/>
    <lineage>
        <taxon>Eukaryota</taxon>
        <taxon>Fungi</taxon>
        <taxon>Dikarya</taxon>
        <taxon>Ascomycota</taxon>
        <taxon>Pezizomycotina</taxon>
        <taxon>Dothideomycetes</taxon>
        <taxon>Pleosporomycetidae</taxon>
        <taxon>Mytilinidiales</taxon>
        <taxon>Mytilinidiaceae</taxon>
        <taxon>Mytilinidion</taxon>
    </lineage>
</organism>
<feature type="signal peptide" evidence="1">
    <location>
        <begin position="1"/>
        <end position="19"/>
    </location>
</feature>
<evidence type="ECO:0000313" key="2">
    <source>
        <dbReference type="EMBL" id="KAF2817244.1"/>
    </source>
</evidence>
<reference evidence="2 4" key="1">
    <citation type="journal article" date="2020" name="Stud. Mycol.">
        <title>101 Dothideomycetes genomes: a test case for predicting lifestyles and emergence of pathogens.</title>
        <authorList>
            <person name="Haridas S."/>
            <person name="Albert R."/>
            <person name="Binder M."/>
            <person name="Bloem J."/>
            <person name="Labutti K."/>
            <person name="Salamov A."/>
            <person name="Andreopoulos B."/>
            <person name="Baker S."/>
            <person name="Barry K."/>
            <person name="Bills G."/>
            <person name="Bluhm B."/>
            <person name="Cannon C."/>
            <person name="Castanera R."/>
            <person name="Culley D."/>
            <person name="Daum C."/>
            <person name="Ezra D."/>
            <person name="Gonzalez J."/>
            <person name="Henrissat B."/>
            <person name="Kuo A."/>
            <person name="Liang C."/>
            <person name="Lipzen A."/>
            <person name="Lutzoni F."/>
            <person name="Magnuson J."/>
            <person name="Mondo S."/>
            <person name="Nolan M."/>
            <person name="Ohm R."/>
            <person name="Pangilinan J."/>
            <person name="Park H.-J."/>
            <person name="Ramirez L."/>
            <person name="Alfaro M."/>
            <person name="Sun H."/>
            <person name="Tritt A."/>
            <person name="Yoshinaga Y."/>
            <person name="Zwiers L.-H."/>
            <person name="Turgeon B."/>
            <person name="Goodwin S."/>
            <person name="Spatafora J."/>
            <person name="Crous P."/>
            <person name="Grigoriev I."/>
        </authorList>
    </citation>
    <scope>NUCLEOTIDE SEQUENCE</scope>
    <source>
        <strain evidence="2 4">CBS 304.34</strain>
    </source>
</reference>
<feature type="chain" id="PRO_5044629735" evidence="1">
    <location>
        <begin position="20"/>
        <end position="151"/>
    </location>
</feature>
<dbReference type="EMBL" id="MU003692">
    <property type="protein sequence ID" value="KAF2817244.1"/>
    <property type="molecule type" value="Genomic_DNA"/>
</dbReference>
<keyword evidence="1" id="KW-0732">Signal</keyword>
<accession>A0A6A6ZAC0</accession>
<dbReference type="AlphaFoldDB" id="A0A6A6ZAC0"/>